<dbReference type="Proteomes" id="UP000006310">
    <property type="component" value="Chromosome 7"/>
</dbReference>
<evidence type="ECO:0000313" key="5">
    <source>
        <dbReference type="EMBL" id="CCK71362.1"/>
    </source>
</evidence>
<dbReference type="PROSITE" id="PS51258">
    <property type="entry name" value="MHD1"/>
    <property type="match status" value="1"/>
</dbReference>
<dbReference type="InterPro" id="IPR035892">
    <property type="entry name" value="C2_domain_sf"/>
</dbReference>
<dbReference type="Gene3D" id="1.10.357.50">
    <property type="match status" value="1"/>
</dbReference>
<dbReference type="InterPro" id="IPR000008">
    <property type="entry name" value="C2_dom"/>
</dbReference>
<accession>J7S198</accession>
<dbReference type="Pfam" id="PF25761">
    <property type="entry name" value="TPR_PATROL1"/>
    <property type="match status" value="1"/>
</dbReference>
<feature type="domain" description="MHD1" evidence="3">
    <location>
        <begin position="658"/>
        <end position="776"/>
    </location>
</feature>
<dbReference type="PROSITE" id="PS51259">
    <property type="entry name" value="MHD2"/>
    <property type="match status" value="1"/>
</dbReference>
<feature type="region of interest" description="Disordered" evidence="1">
    <location>
        <begin position="53"/>
        <end position="75"/>
    </location>
</feature>
<dbReference type="InterPro" id="IPR014770">
    <property type="entry name" value="Munc13_1"/>
</dbReference>
<dbReference type="InterPro" id="IPR014772">
    <property type="entry name" value="Munc13_dom-2"/>
</dbReference>
<dbReference type="SMART" id="SM00239">
    <property type="entry name" value="C2"/>
    <property type="match status" value="1"/>
</dbReference>
<dbReference type="OMA" id="VLKSPKW"/>
<evidence type="ECO:0000256" key="1">
    <source>
        <dbReference type="SAM" id="MobiDB-lite"/>
    </source>
</evidence>
<evidence type="ECO:0000259" key="4">
    <source>
        <dbReference type="PROSITE" id="PS51259"/>
    </source>
</evidence>
<dbReference type="KEGG" id="kng:KNAG_0G03050"/>
<reference evidence="6" key="2">
    <citation type="submission" date="2012-08" db="EMBL/GenBank/DDBJ databases">
        <title>Genome sequence of Kazachstania naganishii.</title>
        <authorList>
            <person name="Gordon J.L."/>
            <person name="Armisen D."/>
            <person name="Proux-Wera E."/>
            <person name="OhEigeartaigh S.S."/>
            <person name="Byrne K.P."/>
            <person name="Wolfe K.H."/>
        </authorList>
    </citation>
    <scope>NUCLEOTIDE SEQUENCE [LARGE SCALE GENOMIC DNA]</scope>
    <source>
        <strain evidence="6">ATCC MYA-139 / BCRC 22969 / CBS 8797 / CCRC 22969 / KCTC 17520 / NBRC 10181 / NCYC 3082</strain>
    </source>
</reference>
<dbReference type="Gene3D" id="2.60.40.150">
    <property type="entry name" value="C2 domain"/>
    <property type="match status" value="1"/>
</dbReference>
<organism evidence="5 6">
    <name type="scientific">Huiozyma naganishii (strain ATCC MYA-139 / BCRC 22969 / CBS 8797 / KCTC 17520 / NBRC 10181 / NCYC 3082 / Yp74L-3)</name>
    <name type="common">Yeast</name>
    <name type="synonym">Kazachstania naganishii</name>
    <dbReference type="NCBI Taxonomy" id="1071383"/>
    <lineage>
        <taxon>Eukaryota</taxon>
        <taxon>Fungi</taxon>
        <taxon>Dikarya</taxon>
        <taxon>Ascomycota</taxon>
        <taxon>Saccharomycotina</taxon>
        <taxon>Saccharomycetes</taxon>
        <taxon>Saccharomycetales</taxon>
        <taxon>Saccharomycetaceae</taxon>
        <taxon>Huiozyma</taxon>
    </lineage>
</organism>
<keyword evidence="6" id="KW-1185">Reference proteome</keyword>
<evidence type="ECO:0008006" key="7">
    <source>
        <dbReference type="Google" id="ProtNLM"/>
    </source>
</evidence>
<evidence type="ECO:0000259" key="2">
    <source>
        <dbReference type="PROSITE" id="PS50004"/>
    </source>
</evidence>
<reference evidence="5 6" key="1">
    <citation type="journal article" date="2011" name="Proc. Natl. Acad. Sci. U.S.A.">
        <title>Evolutionary erosion of yeast sex chromosomes by mating-type switching accidents.</title>
        <authorList>
            <person name="Gordon J.L."/>
            <person name="Armisen D."/>
            <person name="Proux-Wera E."/>
            <person name="Oheigeartaigh S.S."/>
            <person name="Byrne K.P."/>
            <person name="Wolfe K.H."/>
        </authorList>
    </citation>
    <scope>NUCLEOTIDE SEQUENCE [LARGE SCALE GENOMIC DNA]</scope>
    <source>
        <strain evidence="6">ATCC MYA-139 / BCRC 22969 / CBS 8797 / CCRC 22969 / KCTC 17520 / NBRC 10181 / NCYC 3082</strain>
    </source>
</reference>
<sequence>MNRISSLKSGDASDESLGSLSISEYSPKVELESVYLYTLRLLVLEYINKPQFKQNDRNRQSPPTPPSSSSSSSSYSSLHSSRWSLSSSPLEDSGRSVSLGLGKSLFSNGQFSRSTNKTNYSEHIRIMTTLKQRLATYLYDVTIGRKKVTNATFRRCLLKFNNDTFMNSSLSTTLENMSNVEELIVYFTKSANNELSKVVVGDIQKELFKQVSKFVGLLQSLLPTNTPASFINKLTACADRMKPTKPSLKQKLFSNEKRRSATPVMYETSDSSSMSAVRKPVAALHVAPSFKLDDIPYSNYFSEIFNTDSIKVQQDVIKVMKESTNFTFSRELDEYSFQLQSDGGFLFLSDFRTEEEYNSWKILETKEIELLKNEFRTIGRAPSVPNSKNLIMPSDPRSTFVMLMNLIIKKECSTNMSSMEFTPGALYFMNTAARYWRVDFPSTLAALFYTASNISVLHSEEINLALTEGLFTFIKSTILHSDAIVDTRDWNEMDRRQWNANLFYTSEQCVNSLDNLLTGLYATTKPKFSPILVFYFEYVSADPSFQEHLPTIEKRIVKRLRRTIFKTSEKYYKSLIMELPKDETLEFKHIQNIAELIVRQLNTIQKRYTKPLLDKVNISFECATMLTTAMAIDGPNMIKKIERVLESKKKDVPPVDALELYSTFRELRDIYRQVQLKEKFPFNLERAFGKYLKRFAKNIALKISEVFRNSIKTETWEKINDDVRYSKSVLDIFKMANESLNIFKSFDWDINYRFAEAVVIVLKAFSDGIQLYCDMAVKLVQKSLRYSSASSYGFEDRGSSTNESEKRKSKWDFHEMKKAVRSSSSSAIPQPYKYKTETCVILNDVDTMIAHLEELENIVDFSELSKVITEHNAVKQKTTGETLKDGVYQLYTIRIKSASDIKGYGSNGLSNSSVSLINSREKSEIGETKVVPKSNNPEWDEEFELQLKRDEKCTLLLNVWHHPTGNFMSLTGADLCGRVSLVLDPKEFADDGFPNPKTLILDTRGELNMEIALETERMDPLFCIGRSYRTLSRARDKILELVVNKFTPFVSFVFSREVLKSICGGHGTRKPSDEEIYDAIVPLFDYLNANLNVLGQELSHGLLFMVMLKGWLFIIKAADIMLLPQVDIAKHRLANARKSLWSIGSSNSVSGYGRALTEYEIDCIFKWLDALCVDFFYNQGEGPPLKALQNTEYQTLLLIPSFYKKSALELKSEVKRLNPLYFQNIAELTSGSNVAVSRRFTTVERRKTIMGNSSKGKRKQLQEELQKADTDSLQQSLSTLNIILRVLITKGETDYVYRQLHERKQKMKRINVASSADKVSKGQKINYRS</sequence>
<dbReference type="eggNOG" id="ENOG502QQWJ">
    <property type="taxonomic scope" value="Eukaryota"/>
</dbReference>
<dbReference type="OrthoDB" id="2015333at2759"/>
<dbReference type="RefSeq" id="XP_022465608.1">
    <property type="nucleotide sequence ID" value="XM_022609187.1"/>
</dbReference>
<gene>
    <name evidence="5" type="primary">KNAG0G03050</name>
    <name evidence="5" type="ordered locus">KNAG_0G03050</name>
</gene>
<feature type="domain" description="C2" evidence="2">
    <location>
        <begin position="871"/>
        <end position="999"/>
    </location>
</feature>
<feature type="domain" description="MHD2" evidence="4">
    <location>
        <begin position="1077"/>
        <end position="1214"/>
    </location>
</feature>
<dbReference type="InterPro" id="IPR052811">
    <property type="entry name" value="Glucose_resp_signaling"/>
</dbReference>
<dbReference type="InterPro" id="IPR057984">
    <property type="entry name" value="PATROL1_C"/>
</dbReference>
<name>J7S198_HUIN7</name>
<dbReference type="STRING" id="1071383.J7S198"/>
<proteinExistence type="predicted"/>
<dbReference type="SUPFAM" id="SSF49562">
    <property type="entry name" value="C2 domain (Calcium/lipid-binding domain, CaLB)"/>
    <property type="match status" value="1"/>
</dbReference>
<dbReference type="EMBL" id="HE978320">
    <property type="protein sequence ID" value="CCK71362.1"/>
    <property type="molecule type" value="Genomic_DNA"/>
</dbReference>
<dbReference type="HOGENOM" id="CLU_003023_1_0_1"/>
<dbReference type="PROSITE" id="PS50004">
    <property type="entry name" value="C2"/>
    <property type="match status" value="1"/>
</dbReference>
<evidence type="ECO:0000313" key="6">
    <source>
        <dbReference type="Proteomes" id="UP000006310"/>
    </source>
</evidence>
<dbReference type="Gene3D" id="1.20.58.1100">
    <property type="match status" value="1"/>
</dbReference>
<dbReference type="PANTHER" id="PTHR47263:SF1">
    <property type="entry name" value="C2 DOMAIN PROTEIN (AFU_ORTHOLOGUE AFUA_7G02350)"/>
    <property type="match status" value="1"/>
</dbReference>
<protein>
    <recommendedName>
        <fullName evidence="7">C2 domain-containing protein</fullName>
    </recommendedName>
</protein>
<dbReference type="GeneID" id="34527086"/>
<dbReference type="PANTHER" id="PTHR47263">
    <property type="entry name" value="ADENYLATE CYCLASE ACTIVATION PROTEIN GIT1"/>
    <property type="match status" value="1"/>
</dbReference>
<evidence type="ECO:0000259" key="3">
    <source>
        <dbReference type="PROSITE" id="PS51258"/>
    </source>
</evidence>
<dbReference type="Pfam" id="PF00168">
    <property type="entry name" value="C2"/>
    <property type="match status" value="1"/>
</dbReference>